<gene>
    <name evidence="3" type="ORF">GCM10009747_30940</name>
</gene>
<protein>
    <recommendedName>
        <fullName evidence="2">DUF1918 domain-containing protein</fullName>
    </recommendedName>
</protein>
<comment type="caution">
    <text evidence="3">The sequence shown here is derived from an EMBL/GenBank/DDBJ whole genome shotgun (WGS) entry which is preliminary data.</text>
</comment>
<reference evidence="3 4" key="1">
    <citation type="journal article" date="2019" name="Int. J. Syst. Evol. Microbiol.">
        <title>The Global Catalogue of Microorganisms (GCM) 10K type strain sequencing project: providing services to taxonomists for standard genome sequencing and annotation.</title>
        <authorList>
            <consortium name="The Broad Institute Genomics Platform"/>
            <consortium name="The Broad Institute Genome Sequencing Center for Infectious Disease"/>
            <person name="Wu L."/>
            <person name="Ma J."/>
        </authorList>
    </citation>
    <scope>NUCLEOTIDE SEQUENCE [LARGE SCALE GENOMIC DNA]</scope>
    <source>
        <strain evidence="3 4">JCM 14319</strain>
    </source>
</reference>
<evidence type="ECO:0000256" key="1">
    <source>
        <dbReference type="SAM" id="MobiDB-lite"/>
    </source>
</evidence>
<feature type="region of interest" description="Disordered" evidence="1">
    <location>
        <begin position="1"/>
        <end position="25"/>
    </location>
</feature>
<dbReference type="EMBL" id="BAAANH010000006">
    <property type="protein sequence ID" value="GAA1767951.1"/>
    <property type="molecule type" value="Genomic_DNA"/>
</dbReference>
<evidence type="ECO:0000313" key="4">
    <source>
        <dbReference type="Proteomes" id="UP001500506"/>
    </source>
</evidence>
<dbReference type="Proteomes" id="UP001500506">
    <property type="component" value="Unassembled WGS sequence"/>
</dbReference>
<evidence type="ECO:0000259" key="2">
    <source>
        <dbReference type="Pfam" id="PF08940"/>
    </source>
</evidence>
<accession>A0ABN2KWC4</accession>
<dbReference type="Gene3D" id="2.30.30.440">
    <property type="entry name" value="Domain of unknown function DUF1918"/>
    <property type="match status" value="1"/>
</dbReference>
<sequence length="97" mass="10561">MPDEGKAPPLPDCANPSAPPNPGVLWDESRGDAMQAVVGDRLVIHGKLVGQADRHGEILEVRGENGAPPWLVRFDDGHETLLYPGADCELERERQAR</sequence>
<name>A0ABN2KWC4_9MICO</name>
<keyword evidence="4" id="KW-1185">Reference proteome</keyword>
<proteinExistence type="predicted"/>
<dbReference type="InterPro" id="IPR015035">
    <property type="entry name" value="DUF1918"/>
</dbReference>
<dbReference type="Pfam" id="PF08940">
    <property type="entry name" value="DUF1918"/>
    <property type="match status" value="1"/>
</dbReference>
<organism evidence="3 4">
    <name type="scientific">Agromyces humatus</name>
    <dbReference type="NCBI Taxonomy" id="279573"/>
    <lineage>
        <taxon>Bacteria</taxon>
        <taxon>Bacillati</taxon>
        <taxon>Actinomycetota</taxon>
        <taxon>Actinomycetes</taxon>
        <taxon>Micrococcales</taxon>
        <taxon>Microbacteriaceae</taxon>
        <taxon>Agromyces</taxon>
    </lineage>
</organism>
<feature type="domain" description="DUF1918" evidence="2">
    <location>
        <begin position="34"/>
        <end position="89"/>
    </location>
</feature>
<dbReference type="SUPFAM" id="SSF50118">
    <property type="entry name" value="Cell growth inhibitor/plasmid maintenance toxic component"/>
    <property type="match status" value="1"/>
</dbReference>
<evidence type="ECO:0000313" key="3">
    <source>
        <dbReference type="EMBL" id="GAA1767951.1"/>
    </source>
</evidence>